<proteinExistence type="predicted"/>
<sequence>MYGNYKPQPGQAPALADPAVDPNLDIYNRRAAQAARFRGSRIPALAPWEASATEWQLECAKKRLEELPKEDWELDLASIPDHCDPRPGQELKALFQNDILEDKENLDGATPAQVREYFNRWRLSLGEDEYTLRRLPRYCTCIMLDDETMDQLDTLPDDIGSLDRLSVSKLPHWVKMIEHETSYTGNIHAPQYTDPLYPYFGEFRIRLFAHQNLFEYTTIRLTVDGLELKNLVQPEDVFNPTPMRYFQ</sequence>
<dbReference type="OrthoDB" id="6499973at2759"/>
<evidence type="ECO:0000313" key="2">
    <source>
        <dbReference type="Proteomes" id="UP000756346"/>
    </source>
</evidence>
<dbReference type="GeneID" id="70186504"/>
<accession>A0A9P9BN56</accession>
<dbReference type="RefSeq" id="XP_046010155.1">
    <property type="nucleotide sequence ID" value="XM_046156958.1"/>
</dbReference>
<dbReference type="AlphaFoldDB" id="A0A9P9BN56"/>
<evidence type="ECO:0000313" key="1">
    <source>
        <dbReference type="EMBL" id="KAH7027356.1"/>
    </source>
</evidence>
<protein>
    <submittedName>
        <fullName evidence="1">Uncharacterized protein</fullName>
    </submittedName>
</protein>
<organism evidence="1 2">
    <name type="scientific">Microdochium trichocladiopsis</name>
    <dbReference type="NCBI Taxonomy" id="1682393"/>
    <lineage>
        <taxon>Eukaryota</taxon>
        <taxon>Fungi</taxon>
        <taxon>Dikarya</taxon>
        <taxon>Ascomycota</taxon>
        <taxon>Pezizomycotina</taxon>
        <taxon>Sordariomycetes</taxon>
        <taxon>Xylariomycetidae</taxon>
        <taxon>Xylariales</taxon>
        <taxon>Microdochiaceae</taxon>
        <taxon>Microdochium</taxon>
    </lineage>
</organism>
<name>A0A9P9BN56_9PEZI</name>
<comment type="caution">
    <text evidence="1">The sequence shown here is derived from an EMBL/GenBank/DDBJ whole genome shotgun (WGS) entry which is preliminary data.</text>
</comment>
<gene>
    <name evidence="1" type="ORF">B0I36DRAFT_350898</name>
</gene>
<keyword evidence="2" id="KW-1185">Reference proteome</keyword>
<reference evidence="1" key="1">
    <citation type="journal article" date="2021" name="Nat. Commun.">
        <title>Genetic determinants of endophytism in the Arabidopsis root mycobiome.</title>
        <authorList>
            <person name="Mesny F."/>
            <person name="Miyauchi S."/>
            <person name="Thiergart T."/>
            <person name="Pickel B."/>
            <person name="Atanasova L."/>
            <person name="Karlsson M."/>
            <person name="Huettel B."/>
            <person name="Barry K.W."/>
            <person name="Haridas S."/>
            <person name="Chen C."/>
            <person name="Bauer D."/>
            <person name="Andreopoulos W."/>
            <person name="Pangilinan J."/>
            <person name="LaButti K."/>
            <person name="Riley R."/>
            <person name="Lipzen A."/>
            <person name="Clum A."/>
            <person name="Drula E."/>
            <person name="Henrissat B."/>
            <person name="Kohler A."/>
            <person name="Grigoriev I.V."/>
            <person name="Martin F.M."/>
            <person name="Hacquard S."/>
        </authorList>
    </citation>
    <scope>NUCLEOTIDE SEQUENCE</scope>
    <source>
        <strain evidence="1">MPI-CAGE-CH-0230</strain>
    </source>
</reference>
<dbReference type="Proteomes" id="UP000756346">
    <property type="component" value="Unassembled WGS sequence"/>
</dbReference>
<dbReference type="EMBL" id="JAGTJQ010000007">
    <property type="protein sequence ID" value="KAH7027356.1"/>
    <property type="molecule type" value="Genomic_DNA"/>
</dbReference>